<dbReference type="EMBL" id="GL733239">
    <property type="protein sequence ID" value="EFX63051.1"/>
    <property type="molecule type" value="Genomic_DNA"/>
</dbReference>
<reference evidence="1 2" key="1">
    <citation type="journal article" date="2011" name="Science">
        <title>The ecoresponsive genome of Daphnia pulex.</title>
        <authorList>
            <person name="Colbourne J.K."/>
            <person name="Pfrender M.E."/>
            <person name="Gilbert D."/>
            <person name="Thomas W.K."/>
            <person name="Tucker A."/>
            <person name="Oakley T.H."/>
            <person name="Tokishita S."/>
            <person name="Aerts A."/>
            <person name="Arnold G.J."/>
            <person name="Basu M.K."/>
            <person name="Bauer D.J."/>
            <person name="Caceres C.E."/>
            <person name="Carmel L."/>
            <person name="Casola C."/>
            <person name="Choi J.H."/>
            <person name="Detter J.C."/>
            <person name="Dong Q."/>
            <person name="Dusheyko S."/>
            <person name="Eads B.D."/>
            <person name="Frohlich T."/>
            <person name="Geiler-Samerotte K.A."/>
            <person name="Gerlach D."/>
            <person name="Hatcher P."/>
            <person name="Jogdeo S."/>
            <person name="Krijgsveld J."/>
            <person name="Kriventseva E.V."/>
            <person name="Kultz D."/>
            <person name="Laforsch C."/>
            <person name="Lindquist E."/>
            <person name="Lopez J."/>
            <person name="Manak J.R."/>
            <person name="Muller J."/>
            <person name="Pangilinan J."/>
            <person name="Patwardhan R.P."/>
            <person name="Pitluck S."/>
            <person name="Pritham E.J."/>
            <person name="Rechtsteiner A."/>
            <person name="Rho M."/>
            <person name="Rogozin I.B."/>
            <person name="Sakarya O."/>
            <person name="Salamov A."/>
            <person name="Schaack S."/>
            <person name="Shapiro H."/>
            <person name="Shiga Y."/>
            <person name="Skalitzky C."/>
            <person name="Smith Z."/>
            <person name="Souvorov A."/>
            <person name="Sung W."/>
            <person name="Tang Z."/>
            <person name="Tsuchiya D."/>
            <person name="Tu H."/>
            <person name="Vos H."/>
            <person name="Wang M."/>
            <person name="Wolf Y.I."/>
            <person name="Yamagata H."/>
            <person name="Yamada T."/>
            <person name="Ye Y."/>
            <person name="Shaw J.R."/>
            <person name="Andrews J."/>
            <person name="Crease T.J."/>
            <person name="Tang H."/>
            <person name="Lucas S.M."/>
            <person name="Robertson H.M."/>
            <person name="Bork P."/>
            <person name="Koonin E.V."/>
            <person name="Zdobnov E.M."/>
            <person name="Grigoriev I.V."/>
            <person name="Lynch M."/>
            <person name="Boore J.L."/>
        </authorList>
    </citation>
    <scope>NUCLEOTIDE SEQUENCE [LARGE SCALE GENOMIC DNA]</scope>
</reference>
<proteinExistence type="predicted"/>
<dbReference type="KEGG" id="dpx:DAPPUDRAFT_336006"/>
<dbReference type="Proteomes" id="UP000000305">
    <property type="component" value="Unassembled WGS sequence"/>
</dbReference>
<organism evidence="1 2">
    <name type="scientific">Daphnia pulex</name>
    <name type="common">Water flea</name>
    <dbReference type="NCBI Taxonomy" id="6669"/>
    <lineage>
        <taxon>Eukaryota</taxon>
        <taxon>Metazoa</taxon>
        <taxon>Ecdysozoa</taxon>
        <taxon>Arthropoda</taxon>
        <taxon>Crustacea</taxon>
        <taxon>Branchiopoda</taxon>
        <taxon>Diplostraca</taxon>
        <taxon>Cladocera</taxon>
        <taxon>Anomopoda</taxon>
        <taxon>Daphniidae</taxon>
        <taxon>Daphnia</taxon>
    </lineage>
</organism>
<accession>E9HYY0</accession>
<dbReference type="HOGENOM" id="CLU_2087248_0_0_1"/>
<name>E9HYY0_DAPPU</name>
<evidence type="ECO:0000313" key="1">
    <source>
        <dbReference type="EMBL" id="EFX63051.1"/>
    </source>
</evidence>
<dbReference type="STRING" id="6669.E9HYY0"/>
<evidence type="ECO:0000313" key="2">
    <source>
        <dbReference type="Proteomes" id="UP000000305"/>
    </source>
</evidence>
<gene>
    <name evidence="1" type="ORF">DAPPUDRAFT_336006</name>
</gene>
<keyword evidence="2" id="KW-1185">Reference proteome</keyword>
<dbReference type="AlphaFoldDB" id="E9HYY0"/>
<dbReference type="InParanoid" id="E9HYY0"/>
<sequence>MNSNIAWDLDQRVKALKTVIQGSILLLKTHLFAFYPSKFITHILDNFGRMDCWFRKMDASRMDSPVIGSEKMKKLGLLPLQKGSSRDYDENGSNSSMLNECAAAAFHNGDSLLQGQN</sequence>
<dbReference type="OrthoDB" id="6346838at2759"/>
<protein>
    <submittedName>
        <fullName evidence="1">Uncharacterized protein</fullName>
    </submittedName>
</protein>